<dbReference type="EMBL" id="JAWDGP010003469">
    <property type="protein sequence ID" value="KAK3774001.1"/>
    <property type="molecule type" value="Genomic_DNA"/>
</dbReference>
<protein>
    <submittedName>
        <fullName evidence="2">Uncharacterized protein</fullName>
    </submittedName>
</protein>
<dbReference type="Proteomes" id="UP001283361">
    <property type="component" value="Unassembled WGS sequence"/>
</dbReference>
<organism evidence="2 3">
    <name type="scientific">Elysia crispata</name>
    <name type="common">lettuce slug</name>
    <dbReference type="NCBI Taxonomy" id="231223"/>
    <lineage>
        <taxon>Eukaryota</taxon>
        <taxon>Metazoa</taxon>
        <taxon>Spiralia</taxon>
        <taxon>Lophotrochozoa</taxon>
        <taxon>Mollusca</taxon>
        <taxon>Gastropoda</taxon>
        <taxon>Heterobranchia</taxon>
        <taxon>Euthyneura</taxon>
        <taxon>Panpulmonata</taxon>
        <taxon>Sacoglossa</taxon>
        <taxon>Placobranchoidea</taxon>
        <taxon>Plakobranchidae</taxon>
        <taxon>Elysia</taxon>
    </lineage>
</organism>
<name>A0AAE1DKI3_9GAST</name>
<gene>
    <name evidence="2" type="ORF">RRG08_030083</name>
</gene>
<dbReference type="AlphaFoldDB" id="A0AAE1DKI3"/>
<evidence type="ECO:0000313" key="2">
    <source>
        <dbReference type="EMBL" id="KAK3774001.1"/>
    </source>
</evidence>
<reference evidence="2" key="1">
    <citation type="journal article" date="2023" name="G3 (Bethesda)">
        <title>A reference genome for the long-term kleptoplast-retaining sea slug Elysia crispata morphotype clarki.</title>
        <authorList>
            <person name="Eastman K.E."/>
            <person name="Pendleton A.L."/>
            <person name="Shaikh M.A."/>
            <person name="Suttiyut T."/>
            <person name="Ogas R."/>
            <person name="Tomko P."/>
            <person name="Gavelis G."/>
            <person name="Widhalm J.R."/>
            <person name="Wisecaver J.H."/>
        </authorList>
    </citation>
    <scope>NUCLEOTIDE SEQUENCE</scope>
    <source>
        <strain evidence="2">ECLA1</strain>
    </source>
</reference>
<accession>A0AAE1DKI3</accession>
<comment type="caution">
    <text evidence="2">The sequence shown here is derived from an EMBL/GenBank/DDBJ whole genome shotgun (WGS) entry which is preliminary data.</text>
</comment>
<keyword evidence="3" id="KW-1185">Reference proteome</keyword>
<feature type="region of interest" description="Disordered" evidence="1">
    <location>
        <begin position="58"/>
        <end position="87"/>
    </location>
</feature>
<sequence length="87" mass="9128">MSAKWLGLNCSLSSGNVTNDHMHIIVQTGARDCRAPRPMTTFLNVSVKNNALGVASKSIRGSPGQSGIVCPRQSGGSQEKCVRTSLG</sequence>
<proteinExistence type="predicted"/>
<evidence type="ECO:0000256" key="1">
    <source>
        <dbReference type="SAM" id="MobiDB-lite"/>
    </source>
</evidence>
<evidence type="ECO:0000313" key="3">
    <source>
        <dbReference type="Proteomes" id="UP001283361"/>
    </source>
</evidence>